<keyword evidence="3" id="KW-0813">Transport</keyword>
<organism evidence="6 7">
    <name type="scientific">Palleronia caenipelagi</name>
    <dbReference type="NCBI Taxonomy" id="2489174"/>
    <lineage>
        <taxon>Bacteria</taxon>
        <taxon>Pseudomonadati</taxon>
        <taxon>Pseudomonadota</taxon>
        <taxon>Alphaproteobacteria</taxon>
        <taxon>Rhodobacterales</taxon>
        <taxon>Roseobacteraceae</taxon>
        <taxon>Palleronia</taxon>
    </lineage>
</organism>
<dbReference type="InterPro" id="IPR050492">
    <property type="entry name" value="Bact_metal-bind_prot9"/>
</dbReference>
<comment type="caution">
    <text evidence="6">The sequence shown here is derived from an EMBL/GenBank/DDBJ whole genome shotgun (WGS) entry which is preliminary data.</text>
</comment>
<evidence type="ECO:0000256" key="3">
    <source>
        <dbReference type="ARBA" id="ARBA00022448"/>
    </source>
</evidence>
<reference evidence="6 7" key="1">
    <citation type="submission" date="2019-06" db="EMBL/GenBank/DDBJ databases">
        <title>Paenimaribius caenipelagi gen. nov., sp. nov., isolated from a tidal flat.</title>
        <authorList>
            <person name="Yoon J.-H."/>
        </authorList>
    </citation>
    <scope>NUCLEOTIDE SEQUENCE [LARGE SCALE GENOMIC DNA]</scope>
    <source>
        <strain evidence="6 7">JBTF-M29</strain>
    </source>
</reference>
<dbReference type="GO" id="GO:0046872">
    <property type="term" value="F:metal ion binding"/>
    <property type="evidence" value="ECO:0007669"/>
    <property type="project" value="InterPro"/>
</dbReference>
<dbReference type="PANTHER" id="PTHR42953">
    <property type="entry name" value="HIGH-AFFINITY ZINC UPTAKE SYSTEM PROTEIN ZNUA-RELATED"/>
    <property type="match status" value="1"/>
</dbReference>
<accession>A0A547PXV3</accession>
<keyword evidence="7" id="KW-1185">Reference proteome</keyword>
<evidence type="ECO:0000256" key="5">
    <source>
        <dbReference type="ARBA" id="ARBA00022906"/>
    </source>
</evidence>
<dbReference type="OrthoDB" id="7346865at2"/>
<sequence>MVMGDEAGAGHRCLICYIITFNKRPMLRHTLILPLLLATPAAAEMVIATDLPLTAGLVSAVTGDLATVTPVFDAQTDPHGAALRPGQARDLSRADLVVIIGGGLMPGVESGLDALAEGRILSLAGEVEHHDEDHHDNHGALHPWLDPEVVRGWVETLAAEMSTRDEINGPTYAANAEAARDEIAEVADAVEVAVGGLYPAGMLAVHDAWGAAVEAFGLPVVATISDSEAHSPSVRRLSEIEATLRAGDVACILAAPGDDRGQADRLSEEFSLPIVTVPLTGVSGEGVAVYTGLLEALGAAAAECAAG</sequence>
<evidence type="ECO:0000256" key="4">
    <source>
        <dbReference type="ARBA" id="ARBA00022729"/>
    </source>
</evidence>
<dbReference type="AlphaFoldDB" id="A0A547PXV3"/>
<dbReference type="EMBL" id="VFSV01000018">
    <property type="protein sequence ID" value="TRD18962.1"/>
    <property type="molecule type" value="Genomic_DNA"/>
</dbReference>
<evidence type="ECO:0000313" key="6">
    <source>
        <dbReference type="EMBL" id="TRD18962.1"/>
    </source>
</evidence>
<evidence type="ECO:0000256" key="1">
    <source>
        <dbReference type="ARBA" id="ARBA00011028"/>
    </source>
</evidence>
<keyword evidence="5" id="KW-0406">Ion transport</keyword>
<keyword evidence="5" id="KW-0864">Zinc transport</keyword>
<gene>
    <name evidence="6" type="ORF">FEV53_11425</name>
</gene>
<protein>
    <recommendedName>
        <fullName evidence="2">High-affinity zinc uptake system protein ZnuA</fullName>
    </recommendedName>
</protein>
<dbReference type="Gene3D" id="3.40.50.1980">
    <property type="entry name" value="Nitrogenase molybdenum iron protein domain"/>
    <property type="match status" value="2"/>
</dbReference>
<keyword evidence="4" id="KW-0732">Signal</keyword>
<dbReference type="GO" id="GO:0006829">
    <property type="term" value="P:zinc ion transport"/>
    <property type="evidence" value="ECO:0007669"/>
    <property type="project" value="UniProtKB-KW"/>
</dbReference>
<dbReference type="SUPFAM" id="SSF53807">
    <property type="entry name" value="Helical backbone' metal receptor"/>
    <property type="match status" value="1"/>
</dbReference>
<proteinExistence type="inferred from homology"/>
<evidence type="ECO:0000313" key="7">
    <source>
        <dbReference type="Proteomes" id="UP000318590"/>
    </source>
</evidence>
<dbReference type="Proteomes" id="UP000318590">
    <property type="component" value="Unassembled WGS sequence"/>
</dbReference>
<evidence type="ECO:0000256" key="2">
    <source>
        <dbReference type="ARBA" id="ARBA00015915"/>
    </source>
</evidence>
<dbReference type="Pfam" id="PF01297">
    <property type="entry name" value="ZnuA"/>
    <property type="match status" value="1"/>
</dbReference>
<dbReference type="InterPro" id="IPR006127">
    <property type="entry name" value="ZnuA-like"/>
</dbReference>
<dbReference type="PANTHER" id="PTHR42953:SF3">
    <property type="entry name" value="HIGH-AFFINITY ZINC UPTAKE SYSTEM PROTEIN ZNUA"/>
    <property type="match status" value="1"/>
</dbReference>
<keyword evidence="5" id="KW-0862">Zinc</keyword>
<name>A0A547PXV3_9RHOB</name>
<comment type="similarity">
    <text evidence="1">Belongs to the bacterial solute-binding protein 9 family.</text>
</comment>